<name>A0A199V4A7_ANACO</name>
<keyword evidence="1" id="KW-0732">Signal</keyword>
<accession>A0A199V4A7</accession>
<dbReference type="CDD" id="cd03124">
    <property type="entry name" value="alpha_CA_prokaryotic_like"/>
    <property type="match status" value="1"/>
</dbReference>
<dbReference type="SMART" id="SM01057">
    <property type="entry name" value="Carb_anhydrase"/>
    <property type="match status" value="1"/>
</dbReference>
<dbReference type="PANTHER" id="PTHR18952">
    <property type="entry name" value="CARBONIC ANHYDRASE"/>
    <property type="match status" value="1"/>
</dbReference>
<proteinExistence type="predicted"/>
<dbReference type="InterPro" id="IPR036398">
    <property type="entry name" value="CA_dom_sf"/>
</dbReference>
<sequence length="237" mass="26021">MAMAIHNAIFALLASSFLVAFSSAHDFVRFGYNDGSTGPKNWGSLSPEFSLCTKGSNQSPINIVKDDAVYNAKLGSLLRDYVATNATLINNGFNVGLRFDGEAGTLVVGGKNYTFRAILWHSPSEHTFDGERFPVELQLIHTNSDGAVAVVAVLYQYGSPDPFLFRLKDKLAELAQVSCSEDEEAQVSVRELTKEQANLITAPLPAEYKNNSRPTQPLNGRTVEFFDEARYYGSKSH</sequence>
<feature type="chain" id="PRO_5008285644" evidence="1">
    <location>
        <begin position="25"/>
        <end position="237"/>
    </location>
</feature>
<feature type="domain" description="Alpha-carbonic anhydrase" evidence="2">
    <location>
        <begin position="28"/>
        <end position="237"/>
    </location>
</feature>
<dbReference type="Gene3D" id="3.10.200.10">
    <property type="entry name" value="Alpha carbonic anhydrase"/>
    <property type="match status" value="1"/>
</dbReference>
<dbReference type="AlphaFoldDB" id="A0A199V4A7"/>
<evidence type="ECO:0000313" key="4">
    <source>
        <dbReference type="Proteomes" id="UP000092600"/>
    </source>
</evidence>
<dbReference type="GO" id="GO:0008270">
    <property type="term" value="F:zinc ion binding"/>
    <property type="evidence" value="ECO:0007669"/>
    <property type="project" value="InterPro"/>
</dbReference>
<dbReference type="Proteomes" id="UP000092600">
    <property type="component" value="Unassembled WGS sequence"/>
</dbReference>
<dbReference type="EMBL" id="LSRQ01003355">
    <property type="protein sequence ID" value="OAY71690.1"/>
    <property type="molecule type" value="Genomic_DNA"/>
</dbReference>
<dbReference type="InterPro" id="IPR041891">
    <property type="entry name" value="Alpha_CA_prokaryot-like"/>
</dbReference>
<feature type="signal peptide" evidence="1">
    <location>
        <begin position="1"/>
        <end position="24"/>
    </location>
</feature>
<dbReference type="GO" id="GO:0006730">
    <property type="term" value="P:one-carbon metabolic process"/>
    <property type="evidence" value="ECO:0007669"/>
    <property type="project" value="TreeGrafter"/>
</dbReference>
<gene>
    <name evidence="3" type="ORF">ACMD2_11673</name>
</gene>
<dbReference type="PROSITE" id="PS51144">
    <property type="entry name" value="ALPHA_CA_2"/>
    <property type="match status" value="1"/>
</dbReference>
<dbReference type="Pfam" id="PF00194">
    <property type="entry name" value="Carb_anhydrase"/>
    <property type="match status" value="1"/>
</dbReference>
<evidence type="ECO:0000313" key="3">
    <source>
        <dbReference type="EMBL" id="OAY71690.1"/>
    </source>
</evidence>
<reference evidence="3 4" key="1">
    <citation type="journal article" date="2016" name="DNA Res.">
        <title>The draft genome of MD-2 pineapple using hybrid error correction of long reads.</title>
        <authorList>
            <person name="Redwan R.M."/>
            <person name="Saidin A."/>
            <person name="Kumar S.V."/>
        </authorList>
    </citation>
    <scope>NUCLEOTIDE SEQUENCE [LARGE SCALE GENOMIC DNA]</scope>
    <source>
        <strain evidence="4">cv. MD2</strain>
        <tissue evidence="3">Leaf</tissue>
    </source>
</reference>
<dbReference type="GO" id="GO:0004089">
    <property type="term" value="F:carbonate dehydratase activity"/>
    <property type="evidence" value="ECO:0007669"/>
    <property type="project" value="InterPro"/>
</dbReference>
<evidence type="ECO:0000256" key="1">
    <source>
        <dbReference type="SAM" id="SignalP"/>
    </source>
</evidence>
<dbReference type="InterPro" id="IPR023561">
    <property type="entry name" value="Carbonic_anhydrase_a-class"/>
</dbReference>
<organism evidence="3 4">
    <name type="scientific">Ananas comosus</name>
    <name type="common">Pineapple</name>
    <name type="synonym">Ananas ananas</name>
    <dbReference type="NCBI Taxonomy" id="4615"/>
    <lineage>
        <taxon>Eukaryota</taxon>
        <taxon>Viridiplantae</taxon>
        <taxon>Streptophyta</taxon>
        <taxon>Embryophyta</taxon>
        <taxon>Tracheophyta</taxon>
        <taxon>Spermatophyta</taxon>
        <taxon>Magnoliopsida</taxon>
        <taxon>Liliopsida</taxon>
        <taxon>Poales</taxon>
        <taxon>Bromeliaceae</taxon>
        <taxon>Bromelioideae</taxon>
        <taxon>Ananas</taxon>
    </lineage>
</organism>
<comment type="caution">
    <text evidence="3">The sequence shown here is derived from an EMBL/GenBank/DDBJ whole genome shotgun (WGS) entry which is preliminary data.</text>
</comment>
<dbReference type="SUPFAM" id="SSF51069">
    <property type="entry name" value="Carbonic anhydrase"/>
    <property type="match status" value="1"/>
</dbReference>
<dbReference type="PANTHER" id="PTHR18952:SF236">
    <property type="entry name" value="ALPHA CARBONIC ANHYDRASE 1, CHLOROPLASTIC"/>
    <property type="match status" value="1"/>
</dbReference>
<evidence type="ECO:0000259" key="2">
    <source>
        <dbReference type="PROSITE" id="PS51144"/>
    </source>
</evidence>
<protein>
    <submittedName>
        <fullName evidence="3">Alpha carbonic anhydrase 1, chloroplastic</fullName>
    </submittedName>
</protein>
<dbReference type="STRING" id="4615.A0A199V4A7"/>
<dbReference type="InterPro" id="IPR001148">
    <property type="entry name" value="CA_dom"/>
</dbReference>